<protein>
    <submittedName>
        <fullName evidence="1">Uncharacterized protein</fullName>
    </submittedName>
</protein>
<name>A0A0A8YTY4_ARUDO</name>
<reference evidence="1" key="2">
    <citation type="journal article" date="2015" name="Data Brief">
        <title>Shoot transcriptome of the giant reed, Arundo donax.</title>
        <authorList>
            <person name="Barrero R.A."/>
            <person name="Guerrero F.D."/>
            <person name="Moolhuijzen P."/>
            <person name="Goolsby J.A."/>
            <person name="Tidwell J."/>
            <person name="Bellgard S.E."/>
            <person name="Bellgard M.I."/>
        </authorList>
    </citation>
    <scope>NUCLEOTIDE SEQUENCE</scope>
    <source>
        <tissue evidence="1">Shoot tissue taken approximately 20 cm above the soil surface</tissue>
    </source>
</reference>
<accession>A0A0A8YTY4</accession>
<evidence type="ECO:0000313" key="1">
    <source>
        <dbReference type="EMBL" id="JAD28903.1"/>
    </source>
</evidence>
<reference evidence="1" key="1">
    <citation type="submission" date="2014-09" db="EMBL/GenBank/DDBJ databases">
        <authorList>
            <person name="Magalhaes I.L.F."/>
            <person name="Oliveira U."/>
            <person name="Santos F.R."/>
            <person name="Vidigal T.H.D.A."/>
            <person name="Brescovit A.D."/>
            <person name="Santos A.J."/>
        </authorList>
    </citation>
    <scope>NUCLEOTIDE SEQUENCE</scope>
    <source>
        <tissue evidence="1">Shoot tissue taken approximately 20 cm above the soil surface</tissue>
    </source>
</reference>
<proteinExistence type="predicted"/>
<organism evidence="1">
    <name type="scientific">Arundo donax</name>
    <name type="common">Giant reed</name>
    <name type="synonym">Donax arundinaceus</name>
    <dbReference type="NCBI Taxonomy" id="35708"/>
    <lineage>
        <taxon>Eukaryota</taxon>
        <taxon>Viridiplantae</taxon>
        <taxon>Streptophyta</taxon>
        <taxon>Embryophyta</taxon>
        <taxon>Tracheophyta</taxon>
        <taxon>Spermatophyta</taxon>
        <taxon>Magnoliopsida</taxon>
        <taxon>Liliopsida</taxon>
        <taxon>Poales</taxon>
        <taxon>Poaceae</taxon>
        <taxon>PACMAD clade</taxon>
        <taxon>Arundinoideae</taxon>
        <taxon>Arundineae</taxon>
        <taxon>Arundo</taxon>
    </lineage>
</organism>
<dbReference type="EMBL" id="GBRH01268992">
    <property type="protein sequence ID" value="JAD28903.1"/>
    <property type="molecule type" value="Transcribed_RNA"/>
</dbReference>
<sequence>MLLATENSLSKCEI</sequence>